<dbReference type="EMBL" id="LWQU01000032">
    <property type="protein sequence ID" value="OAN64477.1"/>
    <property type="molecule type" value="Genomic_DNA"/>
</dbReference>
<organism evidence="2 3">
    <name type="scientific">Magnetospirillum moscoviense</name>
    <dbReference type="NCBI Taxonomy" id="1437059"/>
    <lineage>
        <taxon>Bacteria</taxon>
        <taxon>Pseudomonadati</taxon>
        <taxon>Pseudomonadota</taxon>
        <taxon>Alphaproteobacteria</taxon>
        <taxon>Rhodospirillales</taxon>
        <taxon>Rhodospirillaceae</taxon>
        <taxon>Magnetospirillum</taxon>
    </lineage>
</organism>
<accession>A0A178N0Z6</accession>
<keyword evidence="1" id="KW-0812">Transmembrane</keyword>
<comment type="caution">
    <text evidence="2">The sequence shown here is derived from an EMBL/GenBank/DDBJ whole genome shotgun (WGS) entry which is preliminary data.</text>
</comment>
<name>A0A178N0Z6_9PROT</name>
<keyword evidence="1" id="KW-0472">Membrane</keyword>
<dbReference type="Proteomes" id="UP000078543">
    <property type="component" value="Unassembled WGS sequence"/>
</dbReference>
<evidence type="ECO:0000313" key="3">
    <source>
        <dbReference type="Proteomes" id="UP000078543"/>
    </source>
</evidence>
<dbReference type="STRING" id="1437059.A6A05_06235"/>
<dbReference type="OrthoDB" id="5363112at2"/>
<feature type="transmembrane region" description="Helical" evidence="1">
    <location>
        <begin position="12"/>
        <end position="31"/>
    </location>
</feature>
<dbReference type="RefSeq" id="WP_068496916.1">
    <property type="nucleotide sequence ID" value="NZ_LWQU01000032.1"/>
</dbReference>
<keyword evidence="3" id="KW-1185">Reference proteome</keyword>
<dbReference type="AlphaFoldDB" id="A0A178N0Z6"/>
<sequence length="130" mass="13559">MRNFLNLYSTPITVALFAVAVVTGVPIFFHIGDRFLKGAHEWLSLAFVAPAVTGSGRGGNPMMALAGKMVEAPLVQLAPALGVEASALVRRLEAGGIKQADPAWSAAAIAAANGKPVQHVAQLLMAESRR</sequence>
<evidence type="ECO:0000313" key="2">
    <source>
        <dbReference type="EMBL" id="OAN64477.1"/>
    </source>
</evidence>
<proteinExistence type="predicted"/>
<gene>
    <name evidence="2" type="ORF">A6A05_06235</name>
</gene>
<protein>
    <submittedName>
        <fullName evidence="2">Uncharacterized protein</fullName>
    </submittedName>
</protein>
<keyword evidence="1" id="KW-1133">Transmembrane helix</keyword>
<reference evidence="2 3" key="1">
    <citation type="submission" date="2016-04" db="EMBL/GenBank/DDBJ databases">
        <title>Draft genome sequence of freshwater magnetotactic bacteria Magnetospirillum marisnigri SP-1 and Magnetospirillum moscoviense BB-1.</title>
        <authorList>
            <person name="Koziaeva V."/>
            <person name="Dziuba M.V."/>
            <person name="Ivanov T.M."/>
            <person name="Kuznetsov B."/>
            <person name="Grouzdev D.S."/>
        </authorList>
    </citation>
    <scope>NUCLEOTIDE SEQUENCE [LARGE SCALE GENOMIC DNA]</scope>
    <source>
        <strain evidence="2 3">BB-1</strain>
    </source>
</reference>
<evidence type="ECO:0000256" key="1">
    <source>
        <dbReference type="SAM" id="Phobius"/>
    </source>
</evidence>